<dbReference type="SUPFAM" id="SSF48452">
    <property type="entry name" value="TPR-like"/>
    <property type="match status" value="1"/>
</dbReference>
<accession>A0A8H7VLK9</accession>
<evidence type="ECO:0000313" key="1">
    <source>
        <dbReference type="EMBL" id="KAG2219099.1"/>
    </source>
</evidence>
<reference evidence="1 2" key="1">
    <citation type="submission" date="2020-12" db="EMBL/GenBank/DDBJ databases">
        <title>Metabolic potential, ecology and presence of endohyphal bacteria is reflected in genomic diversity of Mucoromycotina.</title>
        <authorList>
            <person name="Muszewska A."/>
            <person name="Okrasinska A."/>
            <person name="Steczkiewicz K."/>
            <person name="Drgas O."/>
            <person name="Orlowska M."/>
            <person name="Perlinska-Lenart U."/>
            <person name="Aleksandrzak-Piekarczyk T."/>
            <person name="Szatraj K."/>
            <person name="Zielenkiewicz U."/>
            <person name="Pilsyk S."/>
            <person name="Malc E."/>
            <person name="Mieczkowski P."/>
            <person name="Kruszewska J.S."/>
            <person name="Biernat P."/>
            <person name="Pawlowska J."/>
        </authorList>
    </citation>
    <scope>NUCLEOTIDE SEQUENCE [LARGE SCALE GENOMIC DNA]</scope>
    <source>
        <strain evidence="1 2">CBS 142.35</strain>
    </source>
</reference>
<dbReference type="OrthoDB" id="2244108at2759"/>
<evidence type="ECO:0000313" key="2">
    <source>
        <dbReference type="Proteomes" id="UP000646827"/>
    </source>
</evidence>
<dbReference type="Proteomes" id="UP000646827">
    <property type="component" value="Unassembled WGS sequence"/>
</dbReference>
<protein>
    <submittedName>
        <fullName evidence="1">Uncharacterized protein</fullName>
    </submittedName>
</protein>
<dbReference type="EMBL" id="JAEPRB010000195">
    <property type="protein sequence ID" value="KAG2219099.1"/>
    <property type="molecule type" value="Genomic_DNA"/>
</dbReference>
<proteinExistence type="predicted"/>
<organism evidence="1 2">
    <name type="scientific">Circinella minor</name>
    <dbReference type="NCBI Taxonomy" id="1195481"/>
    <lineage>
        <taxon>Eukaryota</taxon>
        <taxon>Fungi</taxon>
        <taxon>Fungi incertae sedis</taxon>
        <taxon>Mucoromycota</taxon>
        <taxon>Mucoromycotina</taxon>
        <taxon>Mucoromycetes</taxon>
        <taxon>Mucorales</taxon>
        <taxon>Lichtheimiaceae</taxon>
        <taxon>Circinella</taxon>
    </lineage>
</organism>
<gene>
    <name evidence="1" type="ORF">INT45_005830</name>
</gene>
<dbReference type="Gene3D" id="1.25.40.10">
    <property type="entry name" value="Tetratricopeptide repeat domain"/>
    <property type="match status" value="1"/>
</dbReference>
<sequence>MTPPHYLQSQYINPASLVELQVLDQVVTGMQQQGNVKGSIPYLAKICQIVDNQHTDNKTALDQIRAQAHAQLADAYFKAQQFIQCEASLNLAIKIWEKATNTKSPETTTINYLLSAYDQLIECYEVLGKSKMIEYIKQRKTKLTTTSSSIQALSSS</sequence>
<name>A0A8H7VLK9_9FUNG</name>
<dbReference type="InterPro" id="IPR011990">
    <property type="entry name" value="TPR-like_helical_dom_sf"/>
</dbReference>
<keyword evidence="2" id="KW-1185">Reference proteome</keyword>
<comment type="caution">
    <text evidence="1">The sequence shown here is derived from an EMBL/GenBank/DDBJ whole genome shotgun (WGS) entry which is preliminary data.</text>
</comment>
<dbReference type="AlphaFoldDB" id="A0A8H7VLK9"/>